<dbReference type="GO" id="GO:0000034">
    <property type="term" value="F:adenine deaminase activity"/>
    <property type="evidence" value="ECO:0007669"/>
    <property type="project" value="UniProtKB-UniRule"/>
</dbReference>
<gene>
    <name evidence="8" type="primary">ade</name>
    <name evidence="11" type="ORF">NG54_16115</name>
</gene>
<dbReference type="GO" id="GO:0006146">
    <property type="term" value="P:adenine catabolic process"/>
    <property type="evidence" value="ECO:0007669"/>
    <property type="project" value="InterPro"/>
</dbReference>
<keyword evidence="5 8" id="KW-0464">Manganese</keyword>
<dbReference type="Pfam" id="PF13382">
    <property type="entry name" value="Adenine_deam_C"/>
    <property type="match status" value="1"/>
</dbReference>
<feature type="domain" description="Adenine deaminase C-terminal" evidence="10">
    <location>
        <begin position="400"/>
        <end position="568"/>
    </location>
</feature>
<evidence type="ECO:0000256" key="1">
    <source>
        <dbReference type="ARBA" id="ARBA00001936"/>
    </source>
</evidence>
<comment type="catalytic activity">
    <reaction evidence="6 8">
        <text>adenine + H2O + H(+) = hypoxanthine + NH4(+)</text>
        <dbReference type="Rhea" id="RHEA:23688"/>
        <dbReference type="ChEBI" id="CHEBI:15377"/>
        <dbReference type="ChEBI" id="CHEBI:15378"/>
        <dbReference type="ChEBI" id="CHEBI:16708"/>
        <dbReference type="ChEBI" id="CHEBI:17368"/>
        <dbReference type="ChEBI" id="CHEBI:28938"/>
        <dbReference type="EC" id="3.5.4.2"/>
    </reaction>
</comment>
<evidence type="ECO:0000259" key="9">
    <source>
        <dbReference type="Pfam" id="PF01979"/>
    </source>
</evidence>
<accession>A0A0A6VA07</accession>
<dbReference type="SUPFAM" id="SSF51338">
    <property type="entry name" value="Composite domain of metallo-dependent hydrolases"/>
    <property type="match status" value="1"/>
</dbReference>
<dbReference type="Gene3D" id="3.20.20.140">
    <property type="entry name" value="Metal-dependent hydrolases"/>
    <property type="match status" value="1"/>
</dbReference>
<dbReference type="InterPro" id="IPR026912">
    <property type="entry name" value="Adenine_deam_C"/>
</dbReference>
<evidence type="ECO:0000256" key="4">
    <source>
        <dbReference type="ARBA" id="ARBA00022801"/>
    </source>
</evidence>
<protein>
    <recommendedName>
        <fullName evidence="7 8">Adenine deaminase</fullName>
        <shortName evidence="8">Adenase</shortName>
        <shortName evidence="8">Adenine aminase</shortName>
        <ecNumber evidence="3 8">3.5.4.2</ecNumber>
    </recommendedName>
</protein>
<comment type="caution">
    <text evidence="11">The sequence shown here is derived from an EMBL/GenBank/DDBJ whole genome shotgun (WGS) entry which is preliminary data.</text>
</comment>
<dbReference type="CDD" id="cd01295">
    <property type="entry name" value="AdeC"/>
    <property type="match status" value="1"/>
</dbReference>
<organism evidence="11 12">
    <name type="scientific">Heyndrickxia ginsengihumi</name>
    <dbReference type="NCBI Taxonomy" id="363870"/>
    <lineage>
        <taxon>Bacteria</taxon>
        <taxon>Bacillati</taxon>
        <taxon>Bacillota</taxon>
        <taxon>Bacilli</taxon>
        <taxon>Bacillales</taxon>
        <taxon>Bacillaceae</taxon>
        <taxon>Heyndrickxia</taxon>
    </lineage>
</organism>
<dbReference type="HAMAP" id="MF_01518">
    <property type="entry name" value="Adenine_deamin"/>
    <property type="match status" value="1"/>
</dbReference>
<dbReference type="InterPro" id="IPR006679">
    <property type="entry name" value="Adenine_deam"/>
</dbReference>
<dbReference type="EMBL" id="JRUN01000067">
    <property type="protein sequence ID" value="KHD84348.1"/>
    <property type="molecule type" value="Genomic_DNA"/>
</dbReference>
<sequence>MNKESLKRRIQVANKEILADLVIKNGNILDIFNLELMSGDIAIVDGVIAGIGTYEGKQEVDVQQRIIVPGLIDAHVHIESSMITPEEFAKVLLPHGVTTVITDPHEIANVAGEDGISFMIADSEDLDLNVYIMLPSSVPATPFENAGAVLHDQQLAPFYQHSRVLGLAEVMDYPGVKNLDDHIIDKLVTASRFNIDGHGAGLDTHGVNVYATAGIKTDHECITIAEAKERLSRGMYLMIRQGSVAKNLPELIHIVNEKNSHRCLFCTDDKHLDDLIAEGSIDFNIRLAIQHGLDPLLAIQLATINTANCFGLSQKGAIAPGYDADFLIIDDLQSFQIQQVYTAGRLVAEQGVYLEKTRVIKDRTPLPHSVRIRDISAEDLAIAIPPEKKVHVIEIIPNQIETIKQVIEVPNDGQYFISSVTEDLLKVAVLERHNGTGNIGLGIVKGLGLIDGAIATTVAHDSHNLIVAGTNDEDMLVAIQTIKQLGGGLVVVRHGVVLASLQLAIGGLMSNKDYQEVAHELNILHEALQQVSKYDHFNLFLTLSFLSLPVIPELKITDMGLFDVATFKHIRI</sequence>
<dbReference type="Pfam" id="PF01979">
    <property type="entry name" value="Amidohydro_1"/>
    <property type="match status" value="1"/>
</dbReference>
<feature type="domain" description="Amidohydrolase-related" evidence="9">
    <location>
        <begin position="66"/>
        <end position="347"/>
    </location>
</feature>
<dbReference type="OrthoDB" id="9775607at2"/>
<dbReference type="SUPFAM" id="SSF51556">
    <property type="entry name" value="Metallo-dependent hydrolases"/>
    <property type="match status" value="1"/>
</dbReference>
<reference evidence="11 12" key="1">
    <citation type="submission" date="2014-10" db="EMBL/GenBank/DDBJ databases">
        <title>Draft genome of phytase producing Bacillus ginsengihumi strain M2.11.</title>
        <authorList>
            <person name="Toymentseva A."/>
            <person name="Boulygina E.A."/>
            <person name="Kazakov S.V."/>
            <person name="Kayumov I."/>
            <person name="Suleimanova A.D."/>
            <person name="Mardanova A.M."/>
            <person name="Maria S.N."/>
            <person name="Sergey M.Y."/>
            <person name="Sharipova M.R."/>
        </authorList>
    </citation>
    <scope>NUCLEOTIDE SEQUENCE [LARGE SCALE GENOMIC DNA]</scope>
    <source>
        <strain evidence="11 12">M2.11</strain>
    </source>
</reference>
<dbReference type="EC" id="3.5.4.2" evidence="3 8"/>
<dbReference type="AlphaFoldDB" id="A0A0A6VA07"/>
<comment type="similarity">
    <text evidence="2 8">Belongs to the metallo-dependent hydrolases superfamily. Adenine deaminase family.</text>
</comment>
<dbReference type="STRING" id="363870.NG54_16115"/>
<dbReference type="Gene3D" id="2.30.40.10">
    <property type="entry name" value="Urease, subunit C, domain 1"/>
    <property type="match status" value="1"/>
</dbReference>
<evidence type="ECO:0000256" key="2">
    <source>
        <dbReference type="ARBA" id="ARBA00006773"/>
    </source>
</evidence>
<evidence type="ECO:0000259" key="10">
    <source>
        <dbReference type="Pfam" id="PF13382"/>
    </source>
</evidence>
<name>A0A0A6VA07_9BACI</name>
<dbReference type="NCBIfam" id="TIGR01178">
    <property type="entry name" value="ade"/>
    <property type="match status" value="1"/>
</dbReference>
<evidence type="ECO:0000256" key="6">
    <source>
        <dbReference type="ARBA" id="ARBA00047720"/>
    </source>
</evidence>
<evidence type="ECO:0000313" key="11">
    <source>
        <dbReference type="EMBL" id="KHD84348.1"/>
    </source>
</evidence>
<evidence type="ECO:0000256" key="3">
    <source>
        <dbReference type="ARBA" id="ARBA00012782"/>
    </source>
</evidence>
<dbReference type="PANTHER" id="PTHR11113:SF2">
    <property type="entry name" value="ADENINE DEAMINASE"/>
    <property type="match status" value="1"/>
</dbReference>
<dbReference type="RefSeq" id="WP_035355919.1">
    <property type="nucleotide sequence ID" value="NZ_JRUN01000067.1"/>
</dbReference>
<evidence type="ECO:0000256" key="5">
    <source>
        <dbReference type="ARBA" id="ARBA00023211"/>
    </source>
</evidence>
<keyword evidence="4 8" id="KW-0378">Hydrolase</keyword>
<evidence type="ECO:0000256" key="7">
    <source>
        <dbReference type="ARBA" id="ARBA00069718"/>
    </source>
</evidence>
<evidence type="ECO:0000313" key="12">
    <source>
        <dbReference type="Proteomes" id="UP000030588"/>
    </source>
</evidence>
<proteinExistence type="inferred from homology"/>
<dbReference type="Proteomes" id="UP000030588">
    <property type="component" value="Unassembled WGS sequence"/>
</dbReference>
<dbReference type="FunFam" id="3.20.20.140:FF:000016">
    <property type="entry name" value="Adenine deaminase"/>
    <property type="match status" value="1"/>
</dbReference>
<comment type="cofactor">
    <cofactor evidence="1 8">
        <name>Mn(2+)</name>
        <dbReference type="ChEBI" id="CHEBI:29035"/>
    </cofactor>
</comment>
<dbReference type="InterPro" id="IPR006680">
    <property type="entry name" value="Amidohydro-rel"/>
</dbReference>
<dbReference type="PANTHER" id="PTHR11113">
    <property type="entry name" value="N-ACETYLGLUCOSAMINE-6-PHOSPHATE DEACETYLASE"/>
    <property type="match status" value="1"/>
</dbReference>
<evidence type="ECO:0000256" key="8">
    <source>
        <dbReference type="HAMAP-Rule" id="MF_01518"/>
    </source>
</evidence>
<dbReference type="InterPro" id="IPR032466">
    <property type="entry name" value="Metal_Hydrolase"/>
</dbReference>
<dbReference type="InterPro" id="IPR011059">
    <property type="entry name" value="Metal-dep_hydrolase_composite"/>
</dbReference>